<dbReference type="CDD" id="cd06558">
    <property type="entry name" value="crotonase-like"/>
    <property type="match status" value="1"/>
</dbReference>
<organism evidence="1">
    <name type="scientific">marine sediment metagenome</name>
    <dbReference type="NCBI Taxonomy" id="412755"/>
    <lineage>
        <taxon>unclassified sequences</taxon>
        <taxon>metagenomes</taxon>
        <taxon>ecological metagenomes</taxon>
    </lineage>
</organism>
<accession>A0A0F9S8L7</accession>
<reference evidence="1" key="1">
    <citation type="journal article" date="2015" name="Nature">
        <title>Complex archaea that bridge the gap between prokaryotes and eukaryotes.</title>
        <authorList>
            <person name="Spang A."/>
            <person name="Saw J.H."/>
            <person name="Jorgensen S.L."/>
            <person name="Zaremba-Niedzwiedzka K."/>
            <person name="Martijn J."/>
            <person name="Lind A.E."/>
            <person name="van Eijk R."/>
            <person name="Schleper C."/>
            <person name="Guy L."/>
            <person name="Ettema T.J."/>
        </authorList>
    </citation>
    <scope>NUCLEOTIDE SEQUENCE</scope>
</reference>
<proteinExistence type="predicted"/>
<comment type="caution">
    <text evidence="1">The sequence shown here is derived from an EMBL/GenBank/DDBJ whole genome shotgun (WGS) entry which is preliminary data.</text>
</comment>
<dbReference type="PANTHER" id="PTHR11941:SF124">
    <property type="entry name" value="ENOYL-COA HYDRATASE ECHA13-RELATED"/>
    <property type="match status" value="1"/>
</dbReference>
<dbReference type="GO" id="GO:0006635">
    <property type="term" value="P:fatty acid beta-oxidation"/>
    <property type="evidence" value="ECO:0007669"/>
    <property type="project" value="TreeGrafter"/>
</dbReference>
<dbReference type="InterPro" id="IPR029045">
    <property type="entry name" value="ClpP/crotonase-like_dom_sf"/>
</dbReference>
<protein>
    <recommendedName>
        <fullName evidence="2">Enoyl-CoA hydratase</fullName>
    </recommendedName>
</protein>
<sequence length="266" mass="29610">MSYTEITYEVIGPVARICHNRPQNANAETENLLAELDHALEQARKDDDVRVLIIGGKGKHFSAGHDLMDGMEKRGDYSPEQHWLWETEHYLGNALRIWDFPKPTIAQVQGACIAGGFMVANMCDMVVASDDAFFSDPVCHSLAAASVEALMHPWVMGIRKAKEFLFTGQKLSAQDAKEWGMVNHVVPRDELEQFTLNMANHIAKAPPIGIRMLKRSINRSADIMGFRNSLMAHFDTHILSTSTKEHYALAASGMQASLETAKKTQS</sequence>
<dbReference type="AlphaFoldDB" id="A0A0F9S8L7"/>
<name>A0A0F9S8L7_9ZZZZ</name>
<dbReference type="InterPro" id="IPR001753">
    <property type="entry name" value="Enoyl-CoA_hydra/iso"/>
</dbReference>
<dbReference type="PANTHER" id="PTHR11941">
    <property type="entry name" value="ENOYL-COA HYDRATASE-RELATED"/>
    <property type="match status" value="1"/>
</dbReference>
<gene>
    <name evidence="1" type="ORF">LCGC14_0483510</name>
</gene>
<dbReference type="EMBL" id="LAZR01000530">
    <property type="protein sequence ID" value="KKN65250.1"/>
    <property type="molecule type" value="Genomic_DNA"/>
</dbReference>
<dbReference type="Gene3D" id="3.90.226.10">
    <property type="entry name" value="2-enoyl-CoA Hydratase, Chain A, domain 1"/>
    <property type="match status" value="1"/>
</dbReference>
<dbReference type="SUPFAM" id="SSF52096">
    <property type="entry name" value="ClpP/crotonase"/>
    <property type="match status" value="1"/>
</dbReference>
<dbReference type="Pfam" id="PF00378">
    <property type="entry name" value="ECH_1"/>
    <property type="match status" value="1"/>
</dbReference>
<dbReference type="NCBIfam" id="NF006140">
    <property type="entry name" value="PRK08290.1"/>
    <property type="match status" value="1"/>
</dbReference>
<evidence type="ECO:0008006" key="2">
    <source>
        <dbReference type="Google" id="ProtNLM"/>
    </source>
</evidence>
<evidence type="ECO:0000313" key="1">
    <source>
        <dbReference type="EMBL" id="KKN65250.1"/>
    </source>
</evidence>